<evidence type="ECO:0000259" key="1">
    <source>
        <dbReference type="Pfam" id="PF08349"/>
    </source>
</evidence>
<organism evidence="2 3">
    <name type="scientific">Exilibacterium tricleocarpae</name>
    <dbReference type="NCBI Taxonomy" id="2591008"/>
    <lineage>
        <taxon>Bacteria</taxon>
        <taxon>Pseudomonadati</taxon>
        <taxon>Pseudomonadota</taxon>
        <taxon>Gammaproteobacteria</taxon>
        <taxon>Cellvibrionales</taxon>
        <taxon>Cellvibrionaceae</taxon>
        <taxon>Exilibacterium</taxon>
    </lineage>
</organism>
<reference evidence="2 3" key="1">
    <citation type="submission" date="2019-06" db="EMBL/GenBank/DDBJ databases">
        <title>Whole genome sequence for Cellvibrionaceae sp. R142.</title>
        <authorList>
            <person name="Wang G."/>
        </authorList>
    </citation>
    <scope>NUCLEOTIDE SEQUENCE [LARGE SCALE GENOMIC DNA]</scope>
    <source>
        <strain evidence="2 3">R142</strain>
    </source>
</reference>
<proteinExistence type="predicted"/>
<protein>
    <submittedName>
        <fullName evidence="2">DUF1722 domain-containing protein</fullName>
    </submittedName>
</protein>
<dbReference type="PANTHER" id="PTHR30087:SF0">
    <property type="entry name" value="INNER MEMBRANE PROTEIN"/>
    <property type="match status" value="1"/>
</dbReference>
<name>A0A545T619_9GAMM</name>
<gene>
    <name evidence="2" type="ORF">FKG94_18195</name>
</gene>
<dbReference type="InterPro" id="IPR017087">
    <property type="entry name" value="UCP037004"/>
</dbReference>
<dbReference type="InterPro" id="IPR007553">
    <property type="entry name" value="2-thiour_desulf"/>
</dbReference>
<accession>A0A545T619</accession>
<dbReference type="OrthoDB" id="495783at2"/>
<dbReference type="EMBL" id="VHSG01000019">
    <property type="protein sequence ID" value="TQV72625.1"/>
    <property type="molecule type" value="Genomic_DNA"/>
</dbReference>
<dbReference type="Proteomes" id="UP000319732">
    <property type="component" value="Unassembled WGS sequence"/>
</dbReference>
<evidence type="ECO:0000313" key="2">
    <source>
        <dbReference type="EMBL" id="TQV72625.1"/>
    </source>
</evidence>
<comment type="caution">
    <text evidence="2">The sequence shown here is derived from an EMBL/GenBank/DDBJ whole genome shotgun (WGS) entry which is preliminary data.</text>
</comment>
<dbReference type="PANTHER" id="PTHR30087">
    <property type="entry name" value="INNER MEMBRANE PROTEIN"/>
    <property type="match status" value="1"/>
</dbReference>
<dbReference type="PIRSF" id="PIRSF037004">
    <property type="entry name" value="UCP037004"/>
    <property type="match status" value="1"/>
</dbReference>
<dbReference type="Pfam" id="PF04463">
    <property type="entry name" value="2-thiour_desulf"/>
    <property type="match status" value="1"/>
</dbReference>
<sequence>MNTNTTAPKIPVGISSCLLGEEVRYNGGHKRNAYIVQTLGDYFAFRPFCPEVAIGMGVPREPVRLVRQGEDIRCVGTKDATLDVTDSLIKCADEQQTWHREIYGYILKKDSPSCGMERVKLYRGQHAERDAVGMYAQRLMRNFPNLPVEEEGRLGDAVLRENFVQRIFIYYRWQTLLASGATHDALCRFHAQHKMILMSRNQEMARALGRFLSEAADLALDELCQEYGARLTEILKIRASRKNHVNVLQHIQGYLKRELDKDDKKELSESIEQYRLGLLPLIVPITLLRHHFRKNPNTYIEESFYMQPHPKELMLLNKL</sequence>
<dbReference type="AlphaFoldDB" id="A0A545T619"/>
<feature type="domain" description="DUF1722" evidence="1">
    <location>
        <begin position="194"/>
        <end position="310"/>
    </location>
</feature>
<keyword evidence="3" id="KW-1185">Reference proteome</keyword>
<dbReference type="Pfam" id="PF08349">
    <property type="entry name" value="DUF1722"/>
    <property type="match status" value="1"/>
</dbReference>
<dbReference type="InterPro" id="IPR013560">
    <property type="entry name" value="DUF1722"/>
</dbReference>
<evidence type="ECO:0000313" key="3">
    <source>
        <dbReference type="Proteomes" id="UP000319732"/>
    </source>
</evidence>
<dbReference type="RefSeq" id="WP_142928355.1">
    <property type="nucleotide sequence ID" value="NZ_ML660098.1"/>
</dbReference>